<dbReference type="SUPFAM" id="SSF46785">
    <property type="entry name" value="Winged helix' DNA-binding domain"/>
    <property type="match status" value="1"/>
</dbReference>
<dbReference type="Proteomes" id="UP000036503">
    <property type="component" value="Unassembled WGS sequence"/>
</dbReference>
<dbReference type="InterPro" id="IPR036390">
    <property type="entry name" value="WH_DNA-bd_sf"/>
</dbReference>
<comment type="similarity">
    <text evidence="1">Belongs to the LysR transcriptional regulatory family.</text>
</comment>
<dbReference type="GO" id="GO:0003700">
    <property type="term" value="F:DNA-binding transcription factor activity"/>
    <property type="evidence" value="ECO:0007669"/>
    <property type="project" value="InterPro"/>
</dbReference>
<comment type="caution">
    <text evidence="6">The sequence shown here is derived from an EMBL/GenBank/DDBJ whole genome shotgun (WGS) entry which is preliminary data.</text>
</comment>
<evidence type="ECO:0000256" key="4">
    <source>
        <dbReference type="ARBA" id="ARBA00023163"/>
    </source>
</evidence>
<proteinExistence type="inferred from homology"/>
<dbReference type="PRINTS" id="PR00039">
    <property type="entry name" value="HTHLYSR"/>
</dbReference>
<dbReference type="PATRIC" id="fig|1122219.3.peg.3018"/>
<dbReference type="RefSeq" id="WP_048515456.1">
    <property type="nucleotide sequence ID" value="NZ_FUXD01000026.1"/>
</dbReference>
<keyword evidence="2" id="KW-0805">Transcription regulation</keyword>
<dbReference type="AlphaFoldDB" id="A0A0J6WUB3"/>
<sequence>MTIRHFRIFIAVCDTLSMTHAAKTLYMTQPSISQAISELETHYGLRLFERLGRRLRLTAGGEKLLAYARQMTALDSRIESAMRSFSAIYPLRIGASVTIGETLLIPILKKLQNKNTSQQIISEIHNTTELEDMIEADKLDIALVEGALHTATLTAISFAEDELVLVVSPQYNLIKSAAPLALEHCTDFRFFMREEGSGTRNLFEQTLLAHHIPIHIAGVYNNTASIKQAVLSGLGAAVLSRRLVGKELQEHSLMEIPLRGISLHRVFHIIYHKDKYLSPALQEFIDICHAVASGL</sequence>
<evidence type="ECO:0000313" key="7">
    <source>
        <dbReference type="Proteomes" id="UP000036503"/>
    </source>
</evidence>
<dbReference type="PANTHER" id="PTHR30126:SF39">
    <property type="entry name" value="HTH-TYPE TRANSCRIPTIONAL REGULATOR CYSL"/>
    <property type="match status" value="1"/>
</dbReference>
<organism evidence="6 7">
    <name type="scientific">Megasphaera cerevisiae DSM 20462</name>
    <dbReference type="NCBI Taxonomy" id="1122219"/>
    <lineage>
        <taxon>Bacteria</taxon>
        <taxon>Bacillati</taxon>
        <taxon>Bacillota</taxon>
        <taxon>Negativicutes</taxon>
        <taxon>Veillonellales</taxon>
        <taxon>Veillonellaceae</taxon>
        <taxon>Megasphaera</taxon>
    </lineage>
</organism>
<feature type="domain" description="HTH lysR-type" evidence="5">
    <location>
        <begin position="1"/>
        <end position="58"/>
    </location>
</feature>
<dbReference type="SUPFAM" id="SSF53850">
    <property type="entry name" value="Periplasmic binding protein-like II"/>
    <property type="match status" value="1"/>
</dbReference>
<dbReference type="PANTHER" id="PTHR30126">
    <property type="entry name" value="HTH-TYPE TRANSCRIPTIONAL REGULATOR"/>
    <property type="match status" value="1"/>
</dbReference>
<dbReference type="EMBL" id="LEKT01000069">
    <property type="protein sequence ID" value="KMO85362.1"/>
    <property type="molecule type" value="Genomic_DNA"/>
</dbReference>
<dbReference type="InterPro" id="IPR005119">
    <property type="entry name" value="LysR_subst-bd"/>
</dbReference>
<dbReference type="FunCoup" id="A0A0J6WUB3">
    <property type="interactions" value="197"/>
</dbReference>
<evidence type="ECO:0000259" key="5">
    <source>
        <dbReference type="PROSITE" id="PS50931"/>
    </source>
</evidence>
<evidence type="ECO:0000256" key="3">
    <source>
        <dbReference type="ARBA" id="ARBA00023125"/>
    </source>
</evidence>
<keyword evidence="3" id="KW-0238">DNA-binding</keyword>
<dbReference type="InterPro" id="IPR000847">
    <property type="entry name" value="LysR_HTH_N"/>
</dbReference>
<name>A0A0J6WUB3_9FIRM</name>
<protein>
    <recommendedName>
        <fullName evidence="5">HTH lysR-type domain-containing protein</fullName>
    </recommendedName>
</protein>
<dbReference type="STRING" id="39029.BSR42_06640"/>
<dbReference type="Gene3D" id="3.40.190.290">
    <property type="match status" value="1"/>
</dbReference>
<keyword evidence="7" id="KW-1185">Reference proteome</keyword>
<dbReference type="Pfam" id="PF03466">
    <property type="entry name" value="LysR_substrate"/>
    <property type="match status" value="1"/>
</dbReference>
<dbReference type="InParanoid" id="A0A0J6WUB3"/>
<reference evidence="6 7" key="1">
    <citation type="submission" date="2015-06" db="EMBL/GenBank/DDBJ databases">
        <title>Draft genome sequence of beer spoilage bacterium Megasphaera cerevisiae type strain 20462.</title>
        <authorList>
            <person name="Kutumbaka K."/>
            <person name="Pasmowitz J."/>
            <person name="Mategko J."/>
            <person name="Reyes D."/>
            <person name="Friedrich A."/>
            <person name="Han S."/>
            <person name="Martens-Habbena W."/>
            <person name="Neal-McKinney J."/>
            <person name="Janagama H.K."/>
            <person name="Nadala C."/>
            <person name="Samadpour M."/>
        </authorList>
    </citation>
    <scope>NUCLEOTIDE SEQUENCE [LARGE SCALE GENOMIC DNA]</scope>
    <source>
        <strain evidence="6 7">DSM 20462</strain>
    </source>
</reference>
<accession>A0A0J6WUB3</accession>
<keyword evidence="4" id="KW-0804">Transcription</keyword>
<dbReference type="FunFam" id="1.10.10.10:FF:000001">
    <property type="entry name" value="LysR family transcriptional regulator"/>
    <property type="match status" value="1"/>
</dbReference>
<dbReference type="Pfam" id="PF00126">
    <property type="entry name" value="HTH_1"/>
    <property type="match status" value="1"/>
</dbReference>
<dbReference type="GO" id="GO:0000976">
    <property type="term" value="F:transcription cis-regulatory region binding"/>
    <property type="evidence" value="ECO:0007669"/>
    <property type="project" value="TreeGrafter"/>
</dbReference>
<gene>
    <name evidence="6" type="ORF">AB840_13950</name>
</gene>
<dbReference type="PROSITE" id="PS50931">
    <property type="entry name" value="HTH_LYSR"/>
    <property type="match status" value="1"/>
</dbReference>
<evidence type="ECO:0000256" key="2">
    <source>
        <dbReference type="ARBA" id="ARBA00023015"/>
    </source>
</evidence>
<dbReference type="OrthoDB" id="1624015at2"/>
<dbReference type="Gene3D" id="1.10.10.10">
    <property type="entry name" value="Winged helix-like DNA-binding domain superfamily/Winged helix DNA-binding domain"/>
    <property type="match status" value="1"/>
</dbReference>
<dbReference type="InterPro" id="IPR036388">
    <property type="entry name" value="WH-like_DNA-bd_sf"/>
</dbReference>
<evidence type="ECO:0000313" key="6">
    <source>
        <dbReference type="EMBL" id="KMO85362.1"/>
    </source>
</evidence>
<evidence type="ECO:0000256" key="1">
    <source>
        <dbReference type="ARBA" id="ARBA00009437"/>
    </source>
</evidence>